<dbReference type="KEGG" id="vg:77925945"/>
<evidence type="ECO:0000313" key="1">
    <source>
        <dbReference type="EMBL" id="QEA10591.1"/>
    </source>
</evidence>
<dbReference type="GeneID" id="77925945"/>
<sequence length="61" mass="7233">MITKEQKEHIFWLADEMRIAQAAATWSESNWTASRSSKEEDEQEVDNLREQLEQYLESIMA</sequence>
<dbReference type="RefSeq" id="YP_010650363.1">
    <property type="nucleotide sequence ID" value="NC_070777.1"/>
</dbReference>
<dbReference type="Proteomes" id="UP000516307">
    <property type="component" value="Segment"/>
</dbReference>
<organism evidence="1 2">
    <name type="scientific">Enterobacter phage vB_EhoM-IME523</name>
    <dbReference type="NCBI Taxonomy" id="2596709"/>
    <lineage>
        <taxon>Viruses</taxon>
        <taxon>Duplodnaviria</taxon>
        <taxon>Heunggongvirae</taxon>
        <taxon>Uroviricota</taxon>
        <taxon>Caudoviricetes</taxon>
        <taxon>Pantevenvirales</taxon>
        <taxon>Straboviridae</taxon>
        <taxon>Tevenvirinae</taxon>
        <taxon>Kanagawavirus</taxon>
        <taxon>Kanagawavirus eclm</taxon>
    </lineage>
</organism>
<proteinExistence type="predicted"/>
<name>A0A7G3KD58_9CAUD</name>
<reference evidence="1 2" key="1">
    <citation type="submission" date="2019-06" db="EMBL/GenBank/DDBJ databases">
        <authorList>
            <person name="Lin W."/>
            <person name="Gao M."/>
            <person name="Li D."/>
        </authorList>
    </citation>
    <scope>NUCLEOTIDE SEQUENCE [LARGE SCALE GENOMIC DNA]</scope>
</reference>
<accession>A0A7G3KD58</accession>
<keyword evidence="2" id="KW-1185">Reference proteome</keyword>
<dbReference type="InterPro" id="IPR055861">
    <property type="entry name" value="DUF7438"/>
</dbReference>
<dbReference type="Pfam" id="PF24219">
    <property type="entry name" value="DUF7438"/>
    <property type="match status" value="1"/>
</dbReference>
<evidence type="ECO:0000313" key="2">
    <source>
        <dbReference type="Proteomes" id="UP000516307"/>
    </source>
</evidence>
<dbReference type="EMBL" id="MN087708">
    <property type="protein sequence ID" value="QEA10591.1"/>
    <property type="molecule type" value="Genomic_DNA"/>
</dbReference>
<protein>
    <submittedName>
        <fullName evidence="1">Uncharacterized protein</fullName>
    </submittedName>
</protein>